<gene>
    <name evidence="3" type="ORF">NEZAVI_LOCUS13611</name>
</gene>
<protein>
    <recommendedName>
        <fullName evidence="5">Neuropeptide</fullName>
    </recommendedName>
</protein>
<feature type="chain" id="PRO_5040323513" description="Neuropeptide" evidence="2">
    <location>
        <begin position="23"/>
        <end position="185"/>
    </location>
</feature>
<keyword evidence="4" id="KW-1185">Reference proteome</keyword>
<proteinExistence type="predicted"/>
<evidence type="ECO:0008006" key="5">
    <source>
        <dbReference type="Google" id="ProtNLM"/>
    </source>
</evidence>
<evidence type="ECO:0000256" key="2">
    <source>
        <dbReference type="SAM" id="SignalP"/>
    </source>
</evidence>
<evidence type="ECO:0000313" key="4">
    <source>
        <dbReference type="Proteomes" id="UP001152798"/>
    </source>
</evidence>
<feature type="compositionally biased region" description="Basic and acidic residues" evidence="1">
    <location>
        <begin position="69"/>
        <end position="89"/>
    </location>
</feature>
<reference evidence="3" key="1">
    <citation type="submission" date="2022-01" db="EMBL/GenBank/DDBJ databases">
        <authorList>
            <person name="King R."/>
        </authorList>
    </citation>
    <scope>NUCLEOTIDE SEQUENCE</scope>
</reference>
<name>A0A9P0MUY1_NEZVI</name>
<feature type="region of interest" description="Disordered" evidence="1">
    <location>
        <begin position="21"/>
        <end position="89"/>
    </location>
</feature>
<dbReference type="EMBL" id="OV725082">
    <property type="protein sequence ID" value="CAH1405385.1"/>
    <property type="molecule type" value="Genomic_DNA"/>
</dbReference>
<feature type="compositionally biased region" description="Polar residues" evidence="1">
    <location>
        <begin position="21"/>
        <end position="33"/>
    </location>
</feature>
<evidence type="ECO:0000313" key="3">
    <source>
        <dbReference type="EMBL" id="CAH1405385.1"/>
    </source>
</evidence>
<dbReference type="Proteomes" id="UP001152798">
    <property type="component" value="Chromosome 6"/>
</dbReference>
<keyword evidence="2" id="KW-0732">Signal</keyword>
<sequence>MRHTWVFLIVIVVSSVWTESQANNSETSLSSKSKVAHPVKHSSADHSKKPHLDTSHKSDKHGHSQCLKSKQEDKPMSLTKKNEQKHDQKHGAEIMHTTISPAHKSIVHDSRMKPTTKKPEHKNMESAKGRITTTTKTTPTTHKPAVTPISGVIYFRMIDVPIRIHCPMGQLPDRRGKCRVMFSNK</sequence>
<feature type="signal peptide" evidence="2">
    <location>
        <begin position="1"/>
        <end position="22"/>
    </location>
</feature>
<feature type="compositionally biased region" description="Basic and acidic residues" evidence="1">
    <location>
        <begin position="42"/>
        <end position="57"/>
    </location>
</feature>
<dbReference type="AlphaFoldDB" id="A0A9P0MUY1"/>
<dbReference type="OrthoDB" id="7765184at2759"/>
<organism evidence="3 4">
    <name type="scientific">Nezara viridula</name>
    <name type="common">Southern green stink bug</name>
    <name type="synonym">Cimex viridulus</name>
    <dbReference type="NCBI Taxonomy" id="85310"/>
    <lineage>
        <taxon>Eukaryota</taxon>
        <taxon>Metazoa</taxon>
        <taxon>Ecdysozoa</taxon>
        <taxon>Arthropoda</taxon>
        <taxon>Hexapoda</taxon>
        <taxon>Insecta</taxon>
        <taxon>Pterygota</taxon>
        <taxon>Neoptera</taxon>
        <taxon>Paraneoptera</taxon>
        <taxon>Hemiptera</taxon>
        <taxon>Heteroptera</taxon>
        <taxon>Panheteroptera</taxon>
        <taxon>Pentatomomorpha</taxon>
        <taxon>Pentatomoidea</taxon>
        <taxon>Pentatomidae</taxon>
        <taxon>Pentatominae</taxon>
        <taxon>Nezara</taxon>
    </lineage>
</organism>
<feature type="region of interest" description="Disordered" evidence="1">
    <location>
        <begin position="107"/>
        <end position="127"/>
    </location>
</feature>
<evidence type="ECO:0000256" key="1">
    <source>
        <dbReference type="SAM" id="MobiDB-lite"/>
    </source>
</evidence>
<accession>A0A9P0MUY1</accession>